<evidence type="ECO:0000313" key="2">
    <source>
        <dbReference type="Proteomes" id="UP001295420"/>
    </source>
</evidence>
<accession>A0AAU9Q695</accession>
<sequence>MKKIRNTTLTILFSLLLWPLVYSVSYNDRLVYRHTIANNEYKGIVSISNGRFELIYRVKNHSGKLTGVYRMKGILLRFLPHKVLVYTTNFRPVVSSHFDKSIWISNYWIKRFVPVTLKDTRLSYYSVGVHRYIESYVQCRGDACPII</sequence>
<dbReference type="AlphaFoldDB" id="A0AAU9Q695"/>
<protein>
    <recommendedName>
        <fullName evidence="3">DUF3108 domain-containing protein</fullName>
    </recommendedName>
</protein>
<gene>
    <name evidence="1" type="ORF">THF1D04_280031</name>
</gene>
<organism evidence="1 2">
    <name type="scientific">Vibrio owensii</name>
    <dbReference type="NCBI Taxonomy" id="696485"/>
    <lineage>
        <taxon>Bacteria</taxon>
        <taxon>Pseudomonadati</taxon>
        <taxon>Pseudomonadota</taxon>
        <taxon>Gammaproteobacteria</taxon>
        <taxon>Vibrionales</taxon>
        <taxon>Vibrionaceae</taxon>
        <taxon>Vibrio</taxon>
    </lineage>
</organism>
<evidence type="ECO:0000313" key="1">
    <source>
        <dbReference type="EMBL" id="CAH1530368.1"/>
    </source>
</evidence>
<dbReference type="Proteomes" id="UP001295420">
    <property type="component" value="Unassembled WGS sequence"/>
</dbReference>
<comment type="caution">
    <text evidence="1">The sequence shown here is derived from an EMBL/GenBank/DDBJ whole genome shotgun (WGS) entry which is preliminary data.</text>
</comment>
<proteinExistence type="predicted"/>
<name>A0AAU9Q695_9VIBR</name>
<dbReference type="EMBL" id="CAKMTQ010000021">
    <property type="protein sequence ID" value="CAH1530368.1"/>
    <property type="molecule type" value="Genomic_DNA"/>
</dbReference>
<reference evidence="1" key="1">
    <citation type="submission" date="2022-01" db="EMBL/GenBank/DDBJ databases">
        <authorList>
            <person name="Lagorce A."/>
        </authorList>
    </citation>
    <scope>NUCLEOTIDE SEQUENCE</scope>
    <source>
        <strain evidence="1">Th15_F1_D04</strain>
    </source>
</reference>
<evidence type="ECO:0008006" key="3">
    <source>
        <dbReference type="Google" id="ProtNLM"/>
    </source>
</evidence>